<protein>
    <submittedName>
        <fullName evidence="2">Uncharacterized protein</fullName>
    </submittedName>
</protein>
<reference evidence="2" key="1">
    <citation type="submission" date="2022-09" db="EMBL/GenBank/DDBJ databases">
        <title>Fusarium specimens isolated from Avocado Roots.</title>
        <authorList>
            <person name="Stajich J."/>
            <person name="Roper C."/>
            <person name="Heimlech-Rivalta G."/>
        </authorList>
    </citation>
    <scope>NUCLEOTIDE SEQUENCE</scope>
    <source>
        <strain evidence="2">A02</strain>
    </source>
</reference>
<proteinExistence type="predicted"/>
<evidence type="ECO:0000313" key="3">
    <source>
        <dbReference type="Proteomes" id="UP001152087"/>
    </source>
</evidence>
<name>A0A9W8R729_9HYPO</name>
<feature type="region of interest" description="Disordered" evidence="1">
    <location>
        <begin position="29"/>
        <end position="84"/>
    </location>
</feature>
<feature type="compositionally biased region" description="Acidic residues" evidence="1">
    <location>
        <begin position="40"/>
        <end position="57"/>
    </location>
</feature>
<keyword evidence="3" id="KW-1185">Reference proteome</keyword>
<accession>A0A9W8R729</accession>
<dbReference type="Proteomes" id="UP001152087">
    <property type="component" value="Unassembled WGS sequence"/>
</dbReference>
<organism evidence="2 3">
    <name type="scientific">Fusarium falciforme</name>
    <dbReference type="NCBI Taxonomy" id="195108"/>
    <lineage>
        <taxon>Eukaryota</taxon>
        <taxon>Fungi</taxon>
        <taxon>Dikarya</taxon>
        <taxon>Ascomycota</taxon>
        <taxon>Pezizomycotina</taxon>
        <taxon>Sordariomycetes</taxon>
        <taxon>Hypocreomycetidae</taxon>
        <taxon>Hypocreales</taxon>
        <taxon>Nectriaceae</taxon>
        <taxon>Fusarium</taxon>
        <taxon>Fusarium solani species complex</taxon>
    </lineage>
</organism>
<evidence type="ECO:0000313" key="2">
    <source>
        <dbReference type="EMBL" id="KAJ4188974.1"/>
    </source>
</evidence>
<comment type="caution">
    <text evidence="2">The sequence shown here is derived from an EMBL/GenBank/DDBJ whole genome shotgun (WGS) entry which is preliminary data.</text>
</comment>
<sequence>MKTPLGRALVEKEAQRTFRHYGLNFSGKYEAETSSNSSDSDPDEMDIDQMDIDELEEVQPGAKGPTSGEPLKDPTSQQKEWPKIRLNFSKGQAKRWLDLF</sequence>
<evidence type="ECO:0000256" key="1">
    <source>
        <dbReference type="SAM" id="MobiDB-lite"/>
    </source>
</evidence>
<gene>
    <name evidence="2" type="ORF">NW755_006476</name>
</gene>
<dbReference type="OrthoDB" id="3511049at2759"/>
<dbReference type="EMBL" id="JAOQAV010000014">
    <property type="protein sequence ID" value="KAJ4188974.1"/>
    <property type="molecule type" value="Genomic_DNA"/>
</dbReference>
<dbReference type="AlphaFoldDB" id="A0A9W8R729"/>